<dbReference type="PANTHER" id="PTHR30055">
    <property type="entry name" value="HTH-TYPE TRANSCRIPTIONAL REGULATOR RUTR"/>
    <property type="match status" value="1"/>
</dbReference>
<comment type="caution">
    <text evidence="7">The sequence shown here is derived from an EMBL/GenBank/DDBJ whole genome shotgun (WGS) entry which is preliminary data.</text>
</comment>
<dbReference type="GO" id="GO:0003700">
    <property type="term" value="F:DNA-binding transcription factor activity"/>
    <property type="evidence" value="ECO:0007669"/>
    <property type="project" value="TreeGrafter"/>
</dbReference>
<dbReference type="InterPro" id="IPR009057">
    <property type="entry name" value="Homeodomain-like_sf"/>
</dbReference>
<accession>A0A9X2G2T2</accession>
<dbReference type="Pfam" id="PF16859">
    <property type="entry name" value="TetR_C_11"/>
    <property type="match status" value="1"/>
</dbReference>
<dbReference type="Pfam" id="PF00440">
    <property type="entry name" value="TetR_N"/>
    <property type="match status" value="1"/>
</dbReference>
<keyword evidence="1" id="KW-0805">Transcription regulation</keyword>
<dbReference type="GO" id="GO:0000976">
    <property type="term" value="F:transcription cis-regulatory region binding"/>
    <property type="evidence" value="ECO:0007669"/>
    <property type="project" value="TreeGrafter"/>
</dbReference>
<dbReference type="PROSITE" id="PS50977">
    <property type="entry name" value="HTH_TETR_2"/>
    <property type="match status" value="1"/>
</dbReference>
<evidence type="ECO:0000313" key="7">
    <source>
        <dbReference type="EMBL" id="MCP2264725.1"/>
    </source>
</evidence>
<dbReference type="InterPro" id="IPR023772">
    <property type="entry name" value="DNA-bd_HTH_TetR-type_CS"/>
</dbReference>
<evidence type="ECO:0000256" key="1">
    <source>
        <dbReference type="ARBA" id="ARBA00023015"/>
    </source>
</evidence>
<evidence type="ECO:0000313" key="8">
    <source>
        <dbReference type="Proteomes" id="UP001139493"/>
    </source>
</evidence>
<dbReference type="PROSITE" id="PS01081">
    <property type="entry name" value="HTH_TETR_1"/>
    <property type="match status" value="1"/>
</dbReference>
<dbReference type="SUPFAM" id="SSF48498">
    <property type="entry name" value="Tetracyclin repressor-like, C-terminal domain"/>
    <property type="match status" value="1"/>
</dbReference>
<dbReference type="PANTHER" id="PTHR30055:SF148">
    <property type="entry name" value="TETR-FAMILY TRANSCRIPTIONAL REGULATOR"/>
    <property type="match status" value="1"/>
</dbReference>
<dbReference type="SUPFAM" id="SSF46689">
    <property type="entry name" value="Homeodomain-like"/>
    <property type="match status" value="1"/>
</dbReference>
<organism evidence="7 8">
    <name type="scientific">Promicromonospora thailandica</name>
    <dbReference type="NCBI Taxonomy" id="765201"/>
    <lineage>
        <taxon>Bacteria</taxon>
        <taxon>Bacillati</taxon>
        <taxon>Actinomycetota</taxon>
        <taxon>Actinomycetes</taxon>
        <taxon>Micrococcales</taxon>
        <taxon>Promicromonosporaceae</taxon>
        <taxon>Promicromonospora</taxon>
    </lineage>
</organism>
<dbReference type="PRINTS" id="PR00455">
    <property type="entry name" value="HTHTETR"/>
</dbReference>
<name>A0A9X2G2T2_9MICO</name>
<evidence type="ECO:0000256" key="2">
    <source>
        <dbReference type="ARBA" id="ARBA00023125"/>
    </source>
</evidence>
<dbReference type="RefSeq" id="WP_253835472.1">
    <property type="nucleotide sequence ID" value="NZ_JAMTCS010000006.1"/>
</dbReference>
<keyword evidence="2 4" id="KW-0238">DNA-binding</keyword>
<dbReference type="Proteomes" id="UP001139493">
    <property type="component" value="Unassembled WGS sequence"/>
</dbReference>
<keyword evidence="3" id="KW-0804">Transcription</keyword>
<dbReference type="InterPro" id="IPR050109">
    <property type="entry name" value="HTH-type_TetR-like_transc_reg"/>
</dbReference>
<evidence type="ECO:0000256" key="4">
    <source>
        <dbReference type="PROSITE-ProRule" id="PRU00335"/>
    </source>
</evidence>
<feature type="region of interest" description="Disordered" evidence="5">
    <location>
        <begin position="1"/>
        <end position="22"/>
    </location>
</feature>
<reference evidence="7" key="1">
    <citation type="submission" date="2022-06" db="EMBL/GenBank/DDBJ databases">
        <title>Genomic Encyclopedia of Archaeal and Bacterial Type Strains, Phase II (KMG-II): from individual species to whole genera.</title>
        <authorList>
            <person name="Goeker M."/>
        </authorList>
    </citation>
    <scope>NUCLEOTIDE SEQUENCE</scope>
    <source>
        <strain evidence="7">DSM 26652</strain>
    </source>
</reference>
<feature type="domain" description="HTH tetR-type" evidence="6">
    <location>
        <begin position="19"/>
        <end position="79"/>
    </location>
</feature>
<protein>
    <submittedName>
        <fullName evidence="7">Transcriptional regulator, TetR family</fullName>
    </submittedName>
</protein>
<evidence type="ECO:0000259" key="6">
    <source>
        <dbReference type="PROSITE" id="PS50977"/>
    </source>
</evidence>
<dbReference type="InterPro" id="IPR001647">
    <property type="entry name" value="HTH_TetR"/>
</dbReference>
<evidence type="ECO:0000256" key="5">
    <source>
        <dbReference type="SAM" id="MobiDB-lite"/>
    </source>
</evidence>
<feature type="compositionally biased region" description="Basic and acidic residues" evidence="5">
    <location>
        <begin position="1"/>
        <end position="11"/>
    </location>
</feature>
<dbReference type="EMBL" id="JAMTCS010000006">
    <property type="protein sequence ID" value="MCP2264725.1"/>
    <property type="molecule type" value="Genomic_DNA"/>
</dbReference>
<sequence>MMRVEQAEAKPRPGRKRDHTRDPEILDAALDVLAETGYEGMTIDMVATRARAGKATLYRRWSSKSELVLDAVGWLKSRDLDHATLPDTGTLRGDLVAMIKAPNLRESERKLKVMAGIVSMIARSPELAAAAHEAVVEPRAAVNRIFLRRAIDRGEIPPDADVEKLSLVAPALMAYRVLMLGKPVEPEFLLWAIDHVVLPAAGVRPTT</sequence>
<dbReference type="InterPro" id="IPR011075">
    <property type="entry name" value="TetR_C"/>
</dbReference>
<proteinExistence type="predicted"/>
<dbReference type="Gene3D" id="1.10.357.10">
    <property type="entry name" value="Tetracycline Repressor, domain 2"/>
    <property type="match status" value="1"/>
</dbReference>
<dbReference type="InterPro" id="IPR036271">
    <property type="entry name" value="Tet_transcr_reg_TetR-rel_C_sf"/>
</dbReference>
<evidence type="ECO:0000256" key="3">
    <source>
        <dbReference type="ARBA" id="ARBA00023163"/>
    </source>
</evidence>
<gene>
    <name evidence="7" type="ORF">APR03_002068</name>
</gene>
<dbReference type="Gene3D" id="1.10.10.60">
    <property type="entry name" value="Homeodomain-like"/>
    <property type="match status" value="1"/>
</dbReference>
<feature type="DNA-binding region" description="H-T-H motif" evidence="4">
    <location>
        <begin position="42"/>
        <end position="61"/>
    </location>
</feature>
<dbReference type="AlphaFoldDB" id="A0A9X2G2T2"/>
<keyword evidence="8" id="KW-1185">Reference proteome</keyword>